<comment type="caution">
    <text evidence="1">The sequence shown here is derived from an EMBL/GenBank/DDBJ whole genome shotgun (WGS) entry which is preliminary data.</text>
</comment>
<accession>A0ACB0JSX3</accession>
<keyword evidence="2" id="KW-1185">Reference proteome</keyword>
<gene>
    <name evidence="1" type="ORF">MILVUS5_LOCUS15952</name>
</gene>
<name>A0ACB0JSX3_TRIPR</name>
<dbReference type="EMBL" id="CASHSV030000109">
    <property type="protein sequence ID" value="CAJ2647427.1"/>
    <property type="molecule type" value="Genomic_DNA"/>
</dbReference>
<protein>
    <submittedName>
        <fullName evidence="1">Uncharacterized protein</fullName>
    </submittedName>
</protein>
<reference evidence="1" key="1">
    <citation type="submission" date="2023-10" db="EMBL/GenBank/DDBJ databases">
        <authorList>
            <person name="Rodriguez Cubillos JULIANA M."/>
            <person name="De Vega J."/>
        </authorList>
    </citation>
    <scope>NUCLEOTIDE SEQUENCE</scope>
</reference>
<proteinExistence type="predicted"/>
<sequence length="68" mass="7823">MESSHCFLDQVQCKLHNKGLYPGPTTYGAIFSKITQNLHISIAFYVELIEAMNVIEIDSKKRVEYLFV</sequence>
<evidence type="ECO:0000313" key="1">
    <source>
        <dbReference type="EMBL" id="CAJ2647427.1"/>
    </source>
</evidence>
<evidence type="ECO:0000313" key="2">
    <source>
        <dbReference type="Proteomes" id="UP001177021"/>
    </source>
</evidence>
<dbReference type="Proteomes" id="UP001177021">
    <property type="component" value="Unassembled WGS sequence"/>
</dbReference>
<organism evidence="1 2">
    <name type="scientific">Trifolium pratense</name>
    <name type="common">Red clover</name>
    <dbReference type="NCBI Taxonomy" id="57577"/>
    <lineage>
        <taxon>Eukaryota</taxon>
        <taxon>Viridiplantae</taxon>
        <taxon>Streptophyta</taxon>
        <taxon>Embryophyta</taxon>
        <taxon>Tracheophyta</taxon>
        <taxon>Spermatophyta</taxon>
        <taxon>Magnoliopsida</taxon>
        <taxon>eudicotyledons</taxon>
        <taxon>Gunneridae</taxon>
        <taxon>Pentapetalae</taxon>
        <taxon>rosids</taxon>
        <taxon>fabids</taxon>
        <taxon>Fabales</taxon>
        <taxon>Fabaceae</taxon>
        <taxon>Papilionoideae</taxon>
        <taxon>50 kb inversion clade</taxon>
        <taxon>NPAAA clade</taxon>
        <taxon>Hologalegina</taxon>
        <taxon>IRL clade</taxon>
        <taxon>Trifolieae</taxon>
        <taxon>Trifolium</taxon>
    </lineage>
</organism>